<feature type="compositionally biased region" description="Basic residues" evidence="1">
    <location>
        <begin position="515"/>
        <end position="539"/>
    </location>
</feature>
<feature type="region of interest" description="Disordered" evidence="1">
    <location>
        <begin position="484"/>
        <end position="548"/>
    </location>
</feature>
<accession>A0A6C0F093</accession>
<name>A0A6C0F093_9ZZZZ</name>
<sequence>MSGRFKSIAPIDTTFISVQPPPTPQADPDQLICVNTTNHSNEADDKNVQMSEIIDTSIVPCVPIYGLFTQTPSQITNANLLFAMFSEYQDKMPVETSITTKEGIETTTSSAVELVNEGSNAICNFTLTFNEVGIPNINFQYVDKDLKKYNTPFSTYMNNATALPQFLRAMGLLILENIFLYGLDGITKQSGGCQGTFFMYYNRPLGGEGFHKDSTGNTSFVCLNYLNTSVLPSATILLNPTPIDDVGEFQNVDDKLSKIMEVIGNPHCTEAQITKRYNMGPYGTIGFNDLVVAHSSPFDETSTQVRSFTPIVTTPGLYGQSVPSSRSGKISGSPHPPLEAYPDVNIPRNFTRMWINFKDPSVADASVVAFPAYTISLNELEQIITLCQQKRMRVQKCLSIDELCASFIDPIHNPGKGTCYPSLSRSNSPAYHPQGIPYRPPSTTTTPTALEMGIQPSPLFRPLAAPAPIRSSLTTTSTSLFRPVARAPAATAQPADLYPELPDYDPDHPDNKGGSNKKTKKRRNKAKKRTKLTKRKGKRNKMEGNGGLLASRSFPIILRRHAKHCRKSITKNNKRRRVSHNKVTKKHKRGGVKRSR</sequence>
<organism evidence="2">
    <name type="scientific">viral metagenome</name>
    <dbReference type="NCBI Taxonomy" id="1070528"/>
    <lineage>
        <taxon>unclassified sequences</taxon>
        <taxon>metagenomes</taxon>
        <taxon>organismal metagenomes</taxon>
    </lineage>
</organism>
<reference evidence="2" key="1">
    <citation type="journal article" date="2020" name="Nature">
        <title>Giant virus diversity and host interactions through global metagenomics.</title>
        <authorList>
            <person name="Schulz F."/>
            <person name="Roux S."/>
            <person name="Paez-Espino D."/>
            <person name="Jungbluth S."/>
            <person name="Walsh D.A."/>
            <person name="Denef V.J."/>
            <person name="McMahon K.D."/>
            <person name="Konstantinidis K.T."/>
            <person name="Eloe-Fadrosh E.A."/>
            <person name="Kyrpides N.C."/>
            <person name="Woyke T."/>
        </authorList>
    </citation>
    <scope>NUCLEOTIDE SEQUENCE</scope>
    <source>
        <strain evidence="2">GVMAG-M-3300009161-30</strain>
    </source>
</reference>
<proteinExistence type="predicted"/>
<feature type="region of interest" description="Disordered" evidence="1">
    <location>
        <begin position="565"/>
        <end position="596"/>
    </location>
</feature>
<evidence type="ECO:0000313" key="2">
    <source>
        <dbReference type="EMBL" id="QHT32845.1"/>
    </source>
</evidence>
<feature type="compositionally biased region" description="Low complexity" evidence="1">
    <location>
        <begin position="484"/>
        <end position="501"/>
    </location>
</feature>
<dbReference type="AlphaFoldDB" id="A0A6C0F093"/>
<protein>
    <submittedName>
        <fullName evidence="2">Uncharacterized protein</fullName>
    </submittedName>
</protein>
<dbReference type="EMBL" id="MN738950">
    <property type="protein sequence ID" value="QHT32845.1"/>
    <property type="molecule type" value="Genomic_DNA"/>
</dbReference>
<evidence type="ECO:0000256" key="1">
    <source>
        <dbReference type="SAM" id="MobiDB-lite"/>
    </source>
</evidence>